<protein>
    <submittedName>
        <fullName evidence="1">Uncharacterized protein</fullName>
    </submittedName>
</protein>
<sequence>MKVQIGLLIILFISYSISDIAVKKRVLKNKFRRAKKVH</sequence>
<dbReference type="EMBL" id="JNAJ01000003">
    <property type="protein sequence ID" value="KGF93487.1"/>
    <property type="molecule type" value="Genomic_DNA"/>
</dbReference>
<name>A0A0A1ZV70_PROMR</name>
<evidence type="ECO:0000313" key="1">
    <source>
        <dbReference type="EMBL" id="KGF93487.1"/>
    </source>
</evidence>
<gene>
    <name evidence="1" type="ORF">EU93_0116</name>
</gene>
<organism evidence="1 2">
    <name type="scientific">Prochlorococcus marinus str. MIT 9116</name>
    <dbReference type="NCBI Taxonomy" id="167544"/>
    <lineage>
        <taxon>Bacteria</taxon>
        <taxon>Bacillati</taxon>
        <taxon>Cyanobacteriota</taxon>
        <taxon>Cyanophyceae</taxon>
        <taxon>Synechococcales</taxon>
        <taxon>Prochlorococcaceae</taxon>
        <taxon>Prochlorococcus</taxon>
    </lineage>
</organism>
<proteinExistence type="predicted"/>
<dbReference type="Proteomes" id="UP000030491">
    <property type="component" value="Unassembled WGS sequence"/>
</dbReference>
<reference evidence="2" key="1">
    <citation type="journal article" date="2014" name="Sci. Data">
        <title>Genomes of diverse isolates of the marine cyanobacterium Prochlorococcus.</title>
        <authorList>
            <person name="Biller S."/>
            <person name="Berube P."/>
            <person name="Thompson J."/>
            <person name="Kelly L."/>
            <person name="Roggensack S."/>
            <person name="Awad L."/>
            <person name="Roache-Johnson K."/>
            <person name="Ding H."/>
            <person name="Giovannoni S.J."/>
            <person name="Moore L.R."/>
            <person name="Chisholm S.W."/>
        </authorList>
    </citation>
    <scope>NUCLEOTIDE SEQUENCE [LARGE SCALE GENOMIC DNA]</scope>
</reference>
<evidence type="ECO:0000313" key="2">
    <source>
        <dbReference type="Proteomes" id="UP000030491"/>
    </source>
</evidence>
<comment type="caution">
    <text evidence="1">The sequence shown here is derived from an EMBL/GenBank/DDBJ whole genome shotgun (WGS) entry which is preliminary data.</text>
</comment>
<accession>A0A0A1ZV70</accession>
<dbReference type="AlphaFoldDB" id="A0A0A1ZV70"/>